<reference evidence="1 2" key="1">
    <citation type="journal article" date="2022" name="Plant J.">
        <title>Chromosome-level genome of Camellia lanceoleosa provides a valuable resource for understanding genome evolution and self-incompatibility.</title>
        <authorList>
            <person name="Gong W."/>
            <person name="Xiao S."/>
            <person name="Wang L."/>
            <person name="Liao Z."/>
            <person name="Chang Y."/>
            <person name="Mo W."/>
            <person name="Hu G."/>
            <person name="Li W."/>
            <person name="Zhao G."/>
            <person name="Zhu H."/>
            <person name="Hu X."/>
            <person name="Ji K."/>
            <person name="Xiang X."/>
            <person name="Song Q."/>
            <person name="Yuan D."/>
            <person name="Jin S."/>
            <person name="Zhang L."/>
        </authorList>
    </citation>
    <scope>NUCLEOTIDE SEQUENCE [LARGE SCALE GENOMIC DNA]</scope>
    <source>
        <strain evidence="1">SQ_2022a</strain>
    </source>
</reference>
<organism evidence="1 2">
    <name type="scientific">Camellia lanceoleosa</name>
    <dbReference type="NCBI Taxonomy" id="1840588"/>
    <lineage>
        <taxon>Eukaryota</taxon>
        <taxon>Viridiplantae</taxon>
        <taxon>Streptophyta</taxon>
        <taxon>Embryophyta</taxon>
        <taxon>Tracheophyta</taxon>
        <taxon>Spermatophyta</taxon>
        <taxon>Magnoliopsida</taxon>
        <taxon>eudicotyledons</taxon>
        <taxon>Gunneridae</taxon>
        <taxon>Pentapetalae</taxon>
        <taxon>asterids</taxon>
        <taxon>Ericales</taxon>
        <taxon>Theaceae</taxon>
        <taxon>Camellia</taxon>
    </lineage>
</organism>
<name>A0ACC0GAJ0_9ERIC</name>
<sequence length="127" mass="14601">MTTRSTTLIASTSFSATRTITTMRESFYETRRTRRGGGRAERDSSTWRLHTRKLKRDVAWWGKDREGGRRVGFKGWRVVEGSSSRGFWKQVMEEKRRRQELRKRRETGLGKGKGLGLGLGLGLGFGF</sequence>
<dbReference type="Proteomes" id="UP001060215">
    <property type="component" value="Chromosome 10"/>
</dbReference>
<proteinExistence type="predicted"/>
<gene>
    <name evidence="1" type="ORF">LOK49_LG10G00974</name>
</gene>
<comment type="caution">
    <text evidence="1">The sequence shown here is derived from an EMBL/GenBank/DDBJ whole genome shotgun (WGS) entry which is preliminary data.</text>
</comment>
<dbReference type="EMBL" id="CM045767">
    <property type="protein sequence ID" value="KAI7998030.1"/>
    <property type="molecule type" value="Genomic_DNA"/>
</dbReference>
<keyword evidence="2" id="KW-1185">Reference proteome</keyword>
<protein>
    <submittedName>
        <fullName evidence="1">Uncharacterized protein</fullName>
    </submittedName>
</protein>
<evidence type="ECO:0000313" key="1">
    <source>
        <dbReference type="EMBL" id="KAI7998030.1"/>
    </source>
</evidence>
<evidence type="ECO:0000313" key="2">
    <source>
        <dbReference type="Proteomes" id="UP001060215"/>
    </source>
</evidence>
<accession>A0ACC0GAJ0</accession>